<evidence type="ECO:0000256" key="1">
    <source>
        <dbReference type="SAM" id="MobiDB-lite"/>
    </source>
</evidence>
<accession>A0A016WXE2</accession>
<dbReference type="AlphaFoldDB" id="A0A016WXE2"/>
<keyword evidence="3" id="KW-1185">Reference proteome</keyword>
<organism evidence="2 3">
    <name type="scientific">Ancylostoma ceylanicum</name>
    <dbReference type="NCBI Taxonomy" id="53326"/>
    <lineage>
        <taxon>Eukaryota</taxon>
        <taxon>Metazoa</taxon>
        <taxon>Ecdysozoa</taxon>
        <taxon>Nematoda</taxon>
        <taxon>Chromadorea</taxon>
        <taxon>Rhabditida</taxon>
        <taxon>Rhabditina</taxon>
        <taxon>Rhabditomorpha</taxon>
        <taxon>Strongyloidea</taxon>
        <taxon>Ancylostomatidae</taxon>
        <taxon>Ancylostomatinae</taxon>
        <taxon>Ancylostoma</taxon>
    </lineage>
</organism>
<feature type="compositionally biased region" description="Basic and acidic residues" evidence="1">
    <location>
        <begin position="9"/>
        <end position="33"/>
    </location>
</feature>
<dbReference type="Proteomes" id="UP000024635">
    <property type="component" value="Unassembled WGS sequence"/>
</dbReference>
<evidence type="ECO:0000313" key="2">
    <source>
        <dbReference type="EMBL" id="EYC44335.1"/>
    </source>
</evidence>
<dbReference type="EMBL" id="JARK01000064">
    <property type="protein sequence ID" value="EYC44335.1"/>
    <property type="molecule type" value="Genomic_DNA"/>
</dbReference>
<evidence type="ECO:0000313" key="3">
    <source>
        <dbReference type="Proteomes" id="UP000024635"/>
    </source>
</evidence>
<reference evidence="3" key="1">
    <citation type="journal article" date="2015" name="Nat. Genet.">
        <title>The genome and transcriptome of the zoonotic hookworm Ancylostoma ceylanicum identify infection-specific gene families.</title>
        <authorList>
            <person name="Schwarz E.M."/>
            <person name="Hu Y."/>
            <person name="Antoshechkin I."/>
            <person name="Miller M.M."/>
            <person name="Sternberg P.W."/>
            <person name="Aroian R.V."/>
        </authorList>
    </citation>
    <scope>NUCLEOTIDE SEQUENCE</scope>
    <source>
        <strain evidence="3">HY135</strain>
    </source>
</reference>
<name>A0A016WXE2_9BILA</name>
<protein>
    <submittedName>
        <fullName evidence="2">Uncharacterized protein</fullName>
    </submittedName>
</protein>
<gene>
    <name evidence="2" type="primary">Acey_s0464.g1924</name>
    <name evidence="2" type="ORF">Y032_0464g1924</name>
</gene>
<proteinExistence type="predicted"/>
<feature type="region of interest" description="Disordered" evidence="1">
    <location>
        <begin position="1"/>
        <end position="33"/>
    </location>
</feature>
<comment type="caution">
    <text evidence="2">The sequence shown here is derived from an EMBL/GenBank/DDBJ whole genome shotgun (WGS) entry which is preliminary data.</text>
</comment>
<sequence>MLGKATHNSVDDTKQARRDQHKRQEHENSFEEIPRGNQIYGVITFLIALSQSISLWKENPGKRVSS</sequence>